<evidence type="ECO:0000256" key="1">
    <source>
        <dbReference type="ARBA" id="ARBA00009296"/>
    </source>
</evidence>
<dbReference type="Gene3D" id="4.10.830.30">
    <property type="entry name" value="Ribosomal protein L31"/>
    <property type="match status" value="1"/>
</dbReference>
<keyword evidence="3 7" id="KW-0694">RNA-binding</keyword>
<evidence type="ECO:0000256" key="7">
    <source>
        <dbReference type="HAMAP-Rule" id="MF_00501"/>
    </source>
</evidence>
<comment type="subunit">
    <text evidence="7">Part of the 50S ribosomal subunit.</text>
</comment>
<comment type="similarity">
    <text evidence="1 7">Belongs to the bacterial ribosomal protein bL31 family. Type A subfamily.</text>
</comment>
<dbReference type="InterPro" id="IPR002150">
    <property type="entry name" value="Ribosomal_bL31"/>
</dbReference>
<dbReference type="EMBL" id="PFWT01000008">
    <property type="protein sequence ID" value="PJA46769.1"/>
    <property type="molecule type" value="Genomic_DNA"/>
</dbReference>
<dbReference type="InterPro" id="IPR042105">
    <property type="entry name" value="Ribosomal_bL31_sf"/>
</dbReference>
<name>A0A2M7XFX9_9BACT</name>
<dbReference type="Pfam" id="PF01197">
    <property type="entry name" value="Ribosomal_L31"/>
    <property type="match status" value="1"/>
</dbReference>
<reference evidence="10" key="1">
    <citation type="submission" date="2017-09" db="EMBL/GenBank/DDBJ databases">
        <title>Depth-based differentiation of microbial function through sediment-hosted aquifers and enrichment of novel symbionts in the deep terrestrial subsurface.</title>
        <authorList>
            <person name="Probst A.J."/>
            <person name="Ladd B."/>
            <person name="Jarett J.K."/>
            <person name="Geller-Mcgrath D.E."/>
            <person name="Sieber C.M.K."/>
            <person name="Emerson J.B."/>
            <person name="Anantharaman K."/>
            <person name="Thomas B.C."/>
            <person name="Malmstrom R."/>
            <person name="Stieglmeier M."/>
            <person name="Klingl A."/>
            <person name="Woyke T."/>
            <person name="Ryan C.M."/>
            <person name="Banfield J.F."/>
        </authorList>
    </citation>
    <scope>NUCLEOTIDE SEQUENCE [LARGE SCALE GENOMIC DNA]</scope>
</reference>
<dbReference type="NCBIfam" id="NF000612">
    <property type="entry name" value="PRK00019.1"/>
    <property type="match status" value="1"/>
</dbReference>
<accession>A0A2M7XFX9</accession>
<dbReference type="AlphaFoldDB" id="A0A2M7XFX9"/>
<feature type="region of interest" description="Disordered" evidence="8">
    <location>
        <begin position="62"/>
        <end position="97"/>
    </location>
</feature>
<dbReference type="GO" id="GO:0003735">
    <property type="term" value="F:structural constituent of ribosome"/>
    <property type="evidence" value="ECO:0007669"/>
    <property type="project" value="InterPro"/>
</dbReference>
<keyword evidence="5 7" id="KW-0687">Ribonucleoprotein</keyword>
<feature type="binding site" evidence="7">
    <location>
        <position position="19"/>
    </location>
    <ligand>
        <name>Zn(2+)</name>
        <dbReference type="ChEBI" id="CHEBI:29105"/>
    </ligand>
</feature>
<keyword evidence="2 7" id="KW-0699">rRNA-binding</keyword>
<dbReference type="Proteomes" id="UP000231263">
    <property type="component" value="Unassembled WGS sequence"/>
</dbReference>
<evidence type="ECO:0000313" key="9">
    <source>
        <dbReference type="EMBL" id="PJA46769.1"/>
    </source>
</evidence>
<dbReference type="InterPro" id="IPR027491">
    <property type="entry name" value="Ribosomal_bL31_A"/>
</dbReference>
<proteinExistence type="inferred from homology"/>
<protein>
    <recommendedName>
        <fullName evidence="6 7">Large ribosomal subunit protein bL31</fullName>
    </recommendedName>
</protein>
<evidence type="ECO:0000256" key="6">
    <source>
        <dbReference type="ARBA" id="ARBA00035687"/>
    </source>
</evidence>
<dbReference type="PRINTS" id="PR01249">
    <property type="entry name" value="RIBOSOMALL31"/>
</dbReference>
<evidence type="ECO:0000256" key="8">
    <source>
        <dbReference type="SAM" id="MobiDB-lite"/>
    </source>
</evidence>
<feature type="binding site" evidence="7">
    <location>
        <position position="17"/>
    </location>
    <ligand>
        <name>Zn(2+)</name>
        <dbReference type="ChEBI" id="CHEBI:29105"/>
    </ligand>
</feature>
<dbReference type="PANTHER" id="PTHR33280:SF6">
    <property type="entry name" value="LARGE RIBOSOMAL SUBUNIT PROTEIN BL31A"/>
    <property type="match status" value="1"/>
</dbReference>
<comment type="caution">
    <text evidence="9">The sequence shown here is derived from an EMBL/GenBank/DDBJ whole genome shotgun (WGS) entry which is preliminary data.</text>
</comment>
<dbReference type="InterPro" id="IPR034704">
    <property type="entry name" value="Ribosomal_bL28/bL31-like_sf"/>
</dbReference>
<evidence type="ECO:0000313" key="10">
    <source>
        <dbReference type="Proteomes" id="UP000231263"/>
    </source>
</evidence>
<dbReference type="PANTHER" id="PTHR33280">
    <property type="entry name" value="50S RIBOSOMAL PROTEIN L31, CHLOROPLASTIC"/>
    <property type="match status" value="1"/>
</dbReference>
<sequence length="97" mass="10880">MKKDLHPTYHTDAKITCACGNEITTGSTQENINIELCSKCHPFYTGEQKIVDTARRVEKFETKTTNKEDADFGSKAKAEKKAARAKMRADKKAQAEK</sequence>
<feature type="binding site" evidence="7">
    <location>
        <position position="37"/>
    </location>
    <ligand>
        <name>Zn(2+)</name>
        <dbReference type="ChEBI" id="CHEBI:29105"/>
    </ligand>
</feature>
<dbReference type="GO" id="GO:0019843">
    <property type="term" value="F:rRNA binding"/>
    <property type="evidence" value="ECO:0007669"/>
    <property type="project" value="UniProtKB-KW"/>
</dbReference>
<evidence type="ECO:0000256" key="4">
    <source>
        <dbReference type="ARBA" id="ARBA00022980"/>
    </source>
</evidence>
<organism evidence="9 10">
    <name type="scientific">Candidatus Uhrbacteria bacterium CG_4_9_14_3_um_filter_41_35</name>
    <dbReference type="NCBI Taxonomy" id="1975034"/>
    <lineage>
        <taxon>Bacteria</taxon>
        <taxon>Candidatus Uhriibacteriota</taxon>
    </lineage>
</organism>
<feature type="binding site" evidence="7">
    <location>
        <position position="40"/>
    </location>
    <ligand>
        <name>Zn(2+)</name>
        <dbReference type="ChEBI" id="CHEBI:29105"/>
    </ligand>
</feature>
<evidence type="ECO:0000256" key="2">
    <source>
        <dbReference type="ARBA" id="ARBA00022730"/>
    </source>
</evidence>
<keyword evidence="7" id="KW-0862">Zinc</keyword>
<keyword evidence="7" id="KW-0479">Metal-binding</keyword>
<dbReference type="GO" id="GO:1990904">
    <property type="term" value="C:ribonucleoprotein complex"/>
    <property type="evidence" value="ECO:0007669"/>
    <property type="project" value="UniProtKB-KW"/>
</dbReference>
<comment type="function">
    <text evidence="7">Binds the 23S rRNA.</text>
</comment>
<dbReference type="HAMAP" id="MF_00501">
    <property type="entry name" value="Ribosomal_bL31_1"/>
    <property type="match status" value="1"/>
</dbReference>
<evidence type="ECO:0000256" key="5">
    <source>
        <dbReference type="ARBA" id="ARBA00023274"/>
    </source>
</evidence>
<dbReference type="NCBIfam" id="TIGR00105">
    <property type="entry name" value="L31"/>
    <property type="match status" value="1"/>
</dbReference>
<dbReference type="GO" id="GO:0046872">
    <property type="term" value="F:metal ion binding"/>
    <property type="evidence" value="ECO:0007669"/>
    <property type="project" value="UniProtKB-KW"/>
</dbReference>
<comment type="cofactor">
    <cofactor evidence="7">
        <name>Zn(2+)</name>
        <dbReference type="ChEBI" id="CHEBI:29105"/>
    </cofactor>
    <text evidence="7">Binds 1 zinc ion per subunit.</text>
</comment>
<gene>
    <name evidence="7" type="primary">rpmE</name>
    <name evidence="9" type="ORF">CO173_01605</name>
</gene>
<dbReference type="GO" id="GO:0005840">
    <property type="term" value="C:ribosome"/>
    <property type="evidence" value="ECO:0007669"/>
    <property type="project" value="UniProtKB-KW"/>
</dbReference>
<dbReference type="GO" id="GO:0006412">
    <property type="term" value="P:translation"/>
    <property type="evidence" value="ECO:0007669"/>
    <property type="project" value="UniProtKB-UniRule"/>
</dbReference>
<keyword evidence="4 7" id="KW-0689">Ribosomal protein</keyword>
<evidence type="ECO:0000256" key="3">
    <source>
        <dbReference type="ARBA" id="ARBA00022884"/>
    </source>
</evidence>
<dbReference type="SUPFAM" id="SSF143800">
    <property type="entry name" value="L28p-like"/>
    <property type="match status" value="1"/>
</dbReference>